<dbReference type="EMBL" id="FMXM01000002">
    <property type="protein sequence ID" value="SDA43280.1"/>
    <property type="molecule type" value="Genomic_DNA"/>
</dbReference>
<dbReference type="RefSeq" id="WP_091575335.1">
    <property type="nucleotide sequence ID" value="NZ_FMXM01000002.1"/>
</dbReference>
<evidence type="ECO:0000313" key="1">
    <source>
        <dbReference type="EMBL" id="SDA43280.1"/>
    </source>
</evidence>
<gene>
    <name evidence="1" type="ORF">SAMN02927914_00502</name>
</gene>
<sequence>MARPQRDIGGYLTSYGGLSGTRVEVFEADGEWFVRIVEHDEERTYSFALKSFAMAFAESQRIHIKPPTVVRLERNPSLLFTHGRFTAANDRF</sequence>
<protein>
    <submittedName>
        <fullName evidence="1">Uncharacterized protein</fullName>
    </submittedName>
</protein>
<reference evidence="1 2" key="1">
    <citation type="submission" date="2016-10" db="EMBL/GenBank/DDBJ databases">
        <authorList>
            <person name="de Groot N.N."/>
        </authorList>
    </citation>
    <scope>NUCLEOTIDE SEQUENCE [LARGE SCALE GENOMIC DNA]</scope>
    <source>
        <strain evidence="1 2">CGMCC 1.12097</strain>
    </source>
</reference>
<dbReference type="Proteomes" id="UP000198588">
    <property type="component" value="Unassembled WGS sequence"/>
</dbReference>
<evidence type="ECO:0000313" key="2">
    <source>
        <dbReference type="Proteomes" id="UP000198588"/>
    </source>
</evidence>
<proteinExistence type="predicted"/>
<name>A0A1G5VBS4_9HYPH</name>
<accession>A0A1G5VBS4</accession>
<organism evidence="1 2">
    <name type="scientific">Mesorhizobium qingshengii</name>
    <dbReference type="NCBI Taxonomy" id="1165689"/>
    <lineage>
        <taxon>Bacteria</taxon>
        <taxon>Pseudomonadati</taxon>
        <taxon>Pseudomonadota</taxon>
        <taxon>Alphaproteobacteria</taxon>
        <taxon>Hyphomicrobiales</taxon>
        <taxon>Phyllobacteriaceae</taxon>
        <taxon>Mesorhizobium</taxon>
    </lineage>
</organism>
<dbReference type="AlphaFoldDB" id="A0A1G5VBS4"/>
<dbReference type="OrthoDB" id="8403018at2"/>